<feature type="domain" description="Terminase large subunit gp17-like C-terminal" evidence="2">
    <location>
        <begin position="287"/>
        <end position="428"/>
    </location>
</feature>
<name>A0AB37ZXC1_9LACT</name>
<dbReference type="Pfam" id="PF17289">
    <property type="entry name" value="Terminase_6C"/>
    <property type="match status" value="1"/>
</dbReference>
<dbReference type="AlphaFoldDB" id="A0AB37ZXC1"/>
<gene>
    <name evidence="3" type="ORF">SAMN04488525_101699</name>
</gene>
<dbReference type="InterPro" id="IPR027417">
    <property type="entry name" value="P-loop_NTPase"/>
</dbReference>
<comment type="caution">
    <text evidence="3">The sequence shown here is derived from an EMBL/GenBank/DDBJ whole genome shotgun (WGS) entry which is preliminary data.</text>
</comment>
<evidence type="ECO:0000259" key="2">
    <source>
        <dbReference type="Pfam" id="PF17289"/>
    </source>
</evidence>
<proteinExistence type="predicted"/>
<reference evidence="3 4" key="1">
    <citation type="submission" date="2016-10" db="EMBL/GenBank/DDBJ databases">
        <authorList>
            <person name="Varghese N."/>
            <person name="Submissions S."/>
        </authorList>
    </citation>
    <scope>NUCLEOTIDE SEQUENCE [LARGE SCALE GENOMIC DNA]</scope>
    <source>
        <strain evidence="3 4">DSM 14526</strain>
    </source>
</reference>
<evidence type="ECO:0000313" key="4">
    <source>
        <dbReference type="Proteomes" id="UP000199042"/>
    </source>
</evidence>
<dbReference type="InterPro" id="IPR035421">
    <property type="entry name" value="Terminase_6C"/>
</dbReference>
<dbReference type="Proteomes" id="UP000199042">
    <property type="component" value="Unassembled WGS sequence"/>
</dbReference>
<protein>
    <submittedName>
        <fullName evidence="3">Phage terminase, large subunit, PBSX family</fullName>
    </submittedName>
</protein>
<accession>A0AB37ZXC1</accession>
<keyword evidence="1" id="KW-1188">Viral release from host cell</keyword>
<evidence type="ECO:0000313" key="3">
    <source>
        <dbReference type="EMBL" id="SDZ94901.1"/>
    </source>
</evidence>
<keyword evidence="4" id="KW-1185">Reference proteome</keyword>
<dbReference type="Pfam" id="PF03237">
    <property type="entry name" value="Terminase_6N"/>
    <property type="match status" value="1"/>
</dbReference>
<dbReference type="Gene3D" id="3.30.420.280">
    <property type="match status" value="1"/>
</dbReference>
<organism evidence="3 4">
    <name type="scientific">Trichococcus collinsii</name>
    <dbReference type="NCBI Taxonomy" id="157076"/>
    <lineage>
        <taxon>Bacteria</taxon>
        <taxon>Bacillati</taxon>
        <taxon>Bacillota</taxon>
        <taxon>Bacilli</taxon>
        <taxon>Lactobacillales</taxon>
        <taxon>Carnobacteriaceae</taxon>
        <taxon>Trichococcus</taxon>
    </lineage>
</organism>
<sequence>MPLINRLILYGVIWMSRAVRSKVSFKFTPFSNKQMQVLTWWRHPKLKELEAIICDGSVRAGKTLIMSLSYILWAMTEFDGQQFGMAGKTIGSFRRNVLRTLKIILWGRGYKVHDNRSDNILTISKGGKTNYFFVFGGKDESSQDLVQGITLAGFFFDEAALMPQSFVNQATARCSVDGSKLWFNMNPEGPYHWFKTEWIDKAAEKMALHIHFTMDDNPSLTEKVKNRYKRMYSGVFFKRFILGLWVMSEGIIYDNFDPETMVLDIPDDMRFDKNYISVDYGTLNPTAFLLWGRNFKTWYARDEYYYSGRKTQRQKTDAEYVEEMNRFVEKHGLDKKSVTIIVDPSAASFITALKNEGYTVDKAKNDVIDGIRATAAAMNEGAIKFSRTCKNLIQEFGSYTWDAKASLKGEDKPIKEHDHAMDALRYFVFKVIYRKQTTLSKKPSWLS</sequence>
<evidence type="ECO:0000256" key="1">
    <source>
        <dbReference type="ARBA" id="ARBA00022612"/>
    </source>
</evidence>
<dbReference type="EMBL" id="FNQH01000001">
    <property type="protein sequence ID" value="SDZ94901.1"/>
    <property type="molecule type" value="Genomic_DNA"/>
</dbReference>
<dbReference type="InterPro" id="IPR006437">
    <property type="entry name" value="Phage_terminase_lsu"/>
</dbReference>
<dbReference type="Gene3D" id="3.40.50.300">
    <property type="entry name" value="P-loop containing nucleotide triphosphate hydrolases"/>
    <property type="match status" value="1"/>
</dbReference>
<dbReference type="NCBIfam" id="TIGR01547">
    <property type="entry name" value="phage_term_2"/>
    <property type="match status" value="1"/>
</dbReference>